<gene>
    <name evidence="1" type="ORF">AAX06_00385</name>
</gene>
<evidence type="ECO:0000313" key="2">
    <source>
        <dbReference type="Proteomes" id="UP000077465"/>
    </source>
</evidence>
<sequence length="147" mass="17347">MRKLDNIIEYNFGIVVIILHLNPKFISIDISNKLYEFENQHNVKIIINSEISYENFKYKQVEYYLSNFNQLLLSNIDFDYIVFDNFDSLYVQHNSADYMSKFDIGMNFGSVGGYWKDKILSHQSLADWVAQKMDKQISSINCICQNL</sequence>
<organism evidence="1 2">
    <name type="scientific">Moraxella bovoculi</name>
    <dbReference type="NCBI Taxonomy" id="386891"/>
    <lineage>
        <taxon>Bacteria</taxon>
        <taxon>Pseudomonadati</taxon>
        <taxon>Pseudomonadota</taxon>
        <taxon>Gammaproteobacteria</taxon>
        <taxon>Moraxellales</taxon>
        <taxon>Moraxellaceae</taxon>
        <taxon>Moraxella</taxon>
    </lineage>
</organism>
<dbReference type="EMBL" id="CP011376">
    <property type="protein sequence ID" value="AKG06908.1"/>
    <property type="molecule type" value="Genomic_DNA"/>
</dbReference>
<accession>A0AAC8PU42</accession>
<protein>
    <submittedName>
        <fullName evidence="1">Uncharacterized protein</fullName>
    </submittedName>
</protein>
<dbReference type="Proteomes" id="UP000077465">
    <property type="component" value="Chromosome"/>
</dbReference>
<proteinExistence type="predicted"/>
<dbReference type="AlphaFoldDB" id="A0AAC8PU42"/>
<reference evidence="1 2" key="1">
    <citation type="submission" date="2015-05" db="EMBL/GenBank/DDBJ databases">
        <authorList>
            <person name="Dickey A."/>
            <person name="Clawson M."/>
            <person name="Bono J."/>
            <person name="Loy J.D."/>
        </authorList>
    </citation>
    <scope>NUCLEOTIDE SEQUENCE [LARGE SCALE GENOMIC DNA]</scope>
    <source>
        <strain evidence="1 2">22581</strain>
    </source>
</reference>
<name>A0AAC8PU42_9GAMM</name>
<evidence type="ECO:0000313" key="1">
    <source>
        <dbReference type="EMBL" id="AKG06908.1"/>
    </source>
</evidence>